<evidence type="ECO:0000313" key="3">
    <source>
        <dbReference type="Proteomes" id="UP000750711"/>
    </source>
</evidence>
<dbReference type="Pfam" id="PF12660">
    <property type="entry name" value="zf-TFIIIC"/>
    <property type="match status" value="1"/>
</dbReference>
<dbReference type="EMBL" id="JAGHQM010000096">
    <property type="protein sequence ID" value="KAH0565429.1"/>
    <property type="molecule type" value="Genomic_DNA"/>
</dbReference>
<sequence>MRPRISKYCGVCGKEYLSEDINQLEEQNTLGKGEGNGQNKIANTRGLAQALLEAAMEVETEERAPLSLEGDGAPDAAIERESASKMERQISLASLLFAACDVCVYCGGKFCRDGTI</sequence>
<proteinExistence type="predicted"/>
<gene>
    <name evidence="2" type="ORF">GP486_001182</name>
</gene>
<name>A0A9P8LHM9_9PEZI</name>
<evidence type="ECO:0000259" key="1">
    <source>
        <dbReference type="Pfam" id="PF12660"/>
    </source>
</evidence>
<keyword evidence="3" id="KW-1185">Reference proteome</keyword>
<comment type="caution">
    <text evidence="2">The sequence shown here is derived from an EMBL/GenBank/DDBJ whole genome shotgun (WGS) entry which is preliminary data.</text>
</comment>
<organism evidence="2 3">
    <name type="scientific">Trichoglossum hirsutum</name>
    <dbReference type="NCBI Taxonomy" id="265104"/>
    <lineage>
        <taxon>Eukaryota</taxon>
        <taxon>Fungi</taxon>
        <taxon>Dikarya</taxon>
        <taxon>Ascomycota</taxon>
        <taxon>Pezizomycotina</taxon>
        <taxon>Geoglossomycetes</taxon>
        <taxon>Geoglossales</taxon>
        <taxon>Geoglossaceae</taxon>
        <taxon>Trichoglossum</taxon>
    </lineage>
</organism>
<accession>A0A9P8LHM9</accession>
<reference evidence="2" key="1">
    <citation type="submission" date="2021-03" db="EMBL/GenBank/DDBJ databases">
        <title>Comparative genomics and phylogenomic investigation of the class Geoglossomycetes provide insights into ecological specialization and systematics.</title>
        <authorList>
            <person name="Melie T."/>
            <person name="Pirro S."/>
            <person name="Miller A.N."/>
            <person name="Quandt A."/>
        </authorList>
    </citation>
    <scope>NUCLEOTIDE SEQUENCE</scope>
    <source>
        <strain evidence="2">CAQ_001_2017</strain>
    </source>
</reference>
<dbReference type="InterPro" id="IPR024764">
    <property type="entry name" value="TFIIIC_Znf"/>
</dbReference>
<dbReference type="Proteomes" id="UP000750711">
    <property type="component" value="Unassembled WGS sequence"/>
</dbReference>
<dbReference type="AlphaFoldDB" id="A0A9P8LHM9"/>
<evidence type="ECO:0000313" key="2">
    <source>
        <dbReference type="EMBL" id="KAH0565429.1"/>
    </source>
</evidence>
<feature type="domain" description="Transcription factor IIIC putative zinc-finger" evidence="1">
    <location>
        <begin position="2"/>
        <end position="110"/>
    </location>
</feature>
<protein>
    <recommendedName>
        <fullName evidence="1">Transcription factor IIIC putative zinc-finger domain-containing protein</fullName>
    </recommendedName>
</protein>